<dbReference type="Proteomes" id="UP000288943">
    <property type="component" value="Chromosome"/>
</dbReference>
<dbReference type="KEGG" id="pchi:PC41400_07430"/>
<name>A0A410WT39_9BACL</name>
<reference evidence="1 2" key="1">
    <citation type="submission" date="2018-01" db="EMBL/GenBank/DDBJ databases">
        <title>The whole genome sequencing and assembly of Paenibacillus chitinolyticus KCCM 41400 strain.</title>
        <authorList>
            <person name="Kim J.-Y."/>
            <person name="Park M.-K."/>
            <person name="Lee Y.-J."/>
            <person name="Yi H."/>
            <person name="Bahn Y.-S."/>
            <person name="Kim J.F."/>
            <person name="Lee D.-W."/>
        </authorList>
    </citation>
    <scope>NUCLEOTIDE SEQUENCE [LARGE SCALE GENOMIC DNA]</scope>
    <source>
        <strain evidence="1 2">KCCM 41400</strain>
    </source>
</reference>
<dbReference type="AlphaFoldDB" id="A0A410WT39"/>
<evidence type="ECO:0000313" key="1">
    <source>
        <dbReference type="EMBL" id="QAV17504.1"/>
    </source>
</evidence>
<organism evidence="1 2">
    <name type="scientific">Paenibacillus chitinolyticus</name>
    <dbReference type="NCBI Taxonomy" id="79263"/>
    <lineage>
        <taxon>Bacteria</taxon>
        <taxon>Bacillati</taxon>
        <taxon>Bacillota</taxon>
        <taxon>Bacilli</taxon>
        <taxon>Bacillales</taxon>
        <taxon>Paenibacillaceae</taxon>
        <taxon>Paenibacillus</taxon>
    </lineage>
</organism>
<dbReference type="EMBL" id="CP026520">
    <property type="protein sequence ID" value="QAV17504.1"/>
    <property type="molecule type" value="Genomic_DNA"/>
</dbReference>
<proteinExistence type="predicted"/>
<sequence>MPHYDAAAFFIVAHMDDWQLFMNPQATWEMSSDTVKVIFIYTSFMASCFRKFNHRLCKRETVPALCFGRILKPVVRNI</sequence>
<evidence type="ECO:0000313" key="2">
    <source>
        <dbReference type="Proteomes" id="UP000288943"/>
    </source>
</evidence>
<gene>
    <name evidence="1" type="ORF">PC41400_07430</name>
</gene>
<dbReference type="OrthoDB" id="6064917at2"/>
<protein>
    <submittedName>
        <fullName evidence="1">Uncharacterized protein</fullName>
    </submittedName>
</protein>
<accession>A0A410WT39</accession>